<dbReference type="GO" id="GO:0016477">
    <property type="term" value="P:cell migration"/>
    <property type="evidence" value="ECO:0007669"/>
    <property type="project" value="TreeGrafter"/>
</dbReference>
<dbReference type="PANTHER" id="PTHR19969:SF5">
    <property type="entry name" value="CRK-LIKE PROTEIN"/>
    <property type="match status" value="1"/>
</dbReference>
<dbReference type="Pfam" id="PF00017">
    <property type="entry name" value="SH2"/>
    <property type="match status" value="1"/>
</dbReference>
<dbReference type="Gene3D" id="3.30.505.10">
    <property type="entry name" value="SH2 domain"/>
    <property type="match status" value="1"/>
</dbReference>
<dbReference type="InterPro" id="IPR051184">
    <property type="entry name" value="Tyrosine-phos_adapter"/>
</dbReference>
<dbReference type="PANTHER" id="PTHR19969">
    <property type="entry name" value="SH2-SH3 ADAPTOR PROTEIN-RELATED"/>
    <property type="match status" value="1"/>
</dbReference>
<accession>A0A914Z9Z8</accession>
<dbReference type="Proteomes" id="UP000887577">
    <property type="component" value="Unplaced"/>
</dbReference>
<dbReference type="InterPro" id="IPR036860">
    <property type="entry name" value="SH2_dom_sf"/>
</dbReference>
<reference evidence="5" key="1">
    <citation type="submission" date="2022-11" db="UniProtKB">
        <authorList>
            <consortium name="WormBaseParasite"/>
        </authorList>
    </citation>
    <scope>IDENTIFICATION</scope>
</reference>
<dbReference type="CDD" id="cd00173">
    <property type="entry name" value="SH2"/>
    <property type="match status" value="1"/>
</dbReference>
<proteinExistence type="predicted"/>
<evidence type="ECO:0000313" key="5">
    <source>
        <dbReference type="WBParaSite" id="PSU_v2.g9493.t1"/>
    </source>
</evidence>
<dbReference type="PROSITE" id="PS50001">
    <property type="entry name" value="SH2"/>
    <property type="match status" value="1"/>
</dbReference>
<evidence type="ECO:0000256" key="2">
    <source>
        <dbReference type="PROSITE-ProRule" id="PRU00191"/>
    </source>
</evidence>
<protein>
    <submittedName>
        <fullName evidence="5">SH2 domain-containing protein</fullName>
    </submittedName>
</protein>
<dbReference type="GO" id="GO:0035591">
    <property type="term" value="F:signaling adaptor activity"/>
    <property type="evidence" value="ECO:0007669"/>
    <property type="project" value="TreeGrafter"/>
</dbReference>
<feature type="domain" description="SH2" evidence="3">
    <location>
        <begin position="18"/>
        <end position="86"/>
    </location>
</feature>
<dbReference type="PRINTS" id="PR00401">
    <property type="entry name" value="SH2DOMAIN"/>
</dbReference>
<dbReference type="InterPro" id="IPR000980">
    <property type="entry name" value="SH2"/>
</dbReference>
<dbReference type="AlphaFoldDB" id="A0A914Z9Z8"/>
<evidence type="ECO:0000259" key="3">
    <source>
        <dbReference type="PROSITE" id="PS50001"/>
    </source>
</evidence>
<dbReference type="SMART" id="SM00252">
    <property type="entry name" value="SH2"/>
    <property type="match status" value="1"/>
</dbReference>
<organism evidence="4 5">
    <name type="scientific">Panagrolaimus superbus</name>
    <dbReference type="NCBI Taxonomy" id="310955"/>
    <lineage>
        <taxon>Eukaryota</taxon>
        <taxon>Metazoa</taxon>
        <taxon>Ecdysozoa</taxon>
        <taxon>Nematoda</taxon>
        <taxon>Chromadorea</taxon>
        <taxon>Rhabditida</taxon>
        <taxon>Tylenchina</taxon>
        <taxon>Panagrolaimomorpha</taxon>
        <taxon>Panagrolaimoidea</taxon>
        <taxon>Panagrolaimidae</taxon>
        <taxon>Panagrolaimus</taxon>
    </lineage>
</organism>
<evidence type="ECO:0000256" key="1">
    <source>
        <dbReference type="ARBA" id="ARBA00022999"/>
    </source>
</evidence>
<dbReference type="SUPFAM" id="SSF55550">
    <property type="entry name" value="SH2 domain"/>
    <property type="match status" value="1"/>
</dbReference>
<keyword evidence="4" id="KW-1185">Reference proteome</keyword>
<evidence type="ECO:0000313" key="4">
    <source>
        <dbReference type="Proteomes" id="UP000887577"/>
    </source>
</evidence>
<dbReference type="GO" id="GO:0030971">
    <property type="term" value="F:receptor tyrosine kinase binding"/>
    <property type="evidence" value="ECO:0007669"/>
    <property type="project" value="TreeGrafter"/>
</dbReference>
<name>A0A914Z9Z8_9BILA</name>
<dbReference type="GO" id="GO:0007167">
    <property type="term" value="P:enzyme-linked receptor protein signaling pathway"/>
    <property type="evidence" value="ECO:0007669"/>
    <property type="project" value="TreeGrafter"/>
</dbReference>
<keyword evidence="1 2" id="KW-0727">SH2 domain</keyword>
<dbReference type="GO" id="GO:0005737">
    <property type="term" value="C:cytoplasm"/>
    <property type="evidence" value="ECO:0007669"/>
    <property type="project" value="TreeGrafter"/>
</dbReference>
<sequence length="86" mass="10013">MKSKIMRNLFDSYDFESYYFGNITREESEDILMLCEVGTFILRNSTSQPHGYSLSVRNSLGGPRDIHHYLINSIECEYGIKKLQVI</sequence>
<dbReference type="WBParaSite" id="PSU_v2.g9493.t1">
    <property type="protein sequence ID" value="PSU_v2.g9493.t1"/>
    <property type="gene ID" value="PSU_v2.g9493"/>
</dbReference>